<accession>A0ABT3KKM0</accession>
<dbReference type="RefSeq" id="WP_265220408.1">
    <property type="nucleotide sequence ID" value="NZ_JAPEUL010000011.1"/>
</dbReference>
<feature type="domain" description="SHOCT" evidence="1">
    <location>
        <begin position="230"/>
        <end position="255"/>
    </location>
</feature>
<organism evidence="2 3">
    <name type="scientific">Marinomonas rhodophyticola</name>
    <dbReference type="NCBI Taxonomy" id="2992803"/>
    <lineage>
        <taxon>Bacteria</taxon>
        <taxon>Pseudomonadati</taxon>
        <taxon>Pseudomonadota</taxon>
        <taxon>Gammaproteobacteria</taxon>
        <taxon>Oceanospirillales</taxon>
        <taxon>Oceanospirillaceae</taxon>
        <taxon>Marinomonas</taxon>
    </lineage>
</organism>
<dbReference type="EMBL" id="JAPEUL010000011">
    <property type="protein sequence ID" value="MCW4631070.1"/>
    <property type="molecule type" value="Genomic_DNA"/>
</dbReference>
<reference evidence="2" key="1">
    <citation type="submission" date="2022-11" db="EMBL/GenBank/DDBJ databases">
        <title>Marinomonas sp. nov., isolated from marine algae.</title>
        <authorList>
            <person name="Choi D.G."/>
            <person name="Kim J.M."/>
            <person name="Lee J.K."/>
            <person name="Baek J.H."/>
            <person name="Jeon C.O."/>
        </authorList>
    </citation>
    <scope>NUCLEOTIDE SEQUENCE</scope>
    <source>
        <strain evidence="2">KJ51-3</strain>
    </source>
</reference>
<dbReference type="Pfam" id="PF09851">
    <property type="entry name" value="SHOCT"/>
    <property type="match status" value="1"/>
</dbReference>
<keyword evidence="3" id="KW-1185">Reference proteome</keyword>
<gene>
    <name evidence="2" type="ORF">ONZ52_19940</name>
</gene>
<name>A0ABT3KKM0_9GAMM</name>
<evidence type="ECO:0000313" key="2">
    <source>
        <dbReference type="EMBL" id="MCW4631070.1"/>
    </source>
</evidence>
<proteinExistence type="predicted"/>
<dbReference type="InterPro" id="IPR018649">
    <property type="entry name" value="SHOCT"/>
</dbReference>
<evidence type="ECO:0000259" key="1">
    <source>
        <dbReference type="Pfam" id="PF09851"/>
    </source>
</evidence>
<comment type="caution">
    <text evidence="2">The sequence shown here is derived from an EMBL/GenBank/DDBJ whole genome shotgun (WGS) entry which is preliminary data.</text>
</comment>
<evidence type="ECO:0000313" key="3">
    <source>
        <dbReference type="Proteomes" id="UP001431181"/>
    </source>
</evidence>
<dbReference type="Proteomes" id="UP001431181">
    <property type="component" value="Unassembled WGS sequence"/>
</dbReference>
<protein>
    <submittedName>
        <fullName evidence="2">SHOCT domain-containing protein</fullName>
    </submittedName>
</protein>
<sequence length="258" mass="27597">MQNLTQDGQNLVHSLSRRYNLSFDAVMHMLIAVNNGNGSMAQFNCPELGGGGQWMRGGMTMVGDMFNYGLKSTVDNLCNELANGLANMQVFMPLPKGSRSGNQWWPGDLGQPFSSGAQNSTRYAIFPNRLAVEVNGQVTVYDTLDNNIGGISQQQGGNSSLTFSSQYGTILVSSLPVVSGGSSASSAPMPAPHNNFIEPSAAMACSPAPAVQVPQNLTNVSSIDDVIQLIEKLAKLRDMGAISENEYNSKKTDLLNRI</sequence>